<evidence type="ECO:0000313" key="15">
    <source>
        <dbReference type="Proteomes" id="UP000194218"/>
    </source>
</evidence>
<evidence type="ECO:0000256" key="6">
    <source>
        <dbReference type="ARBA" id="ARBA00023002"/>
    </source>
</evidence>
<protein>
    <submittedName>
        <fullName evidence="14">Cytochrome B</fullName>
    </submittedName>
</protein>
<evidence type="ECO:0000256" key="11">
    <source>
        <dbReference type="ARBA" id="ARBA00023444"/>
    </source>
</evidence>
<organism evidence="14 15">
    <name type="scientific">Streptomyces marincola</name>
    <dbReference type="NCBI Taxonomy" id="2878388"/>
    <lineage>
        <taxon>Bacteria</taxon>
        <taxon>Bacillati</taxon>
        <taxon>Actinomycetota</taxon>
        <taxon>Actinomycetes</taxon>
        <taxon>Kitasatosporales</taxon>
        <taxon>Streptomycetaceae</taxon>
        <taxon>Streptomyces</taxon>
    </lineage>
</organism>
<feature type="transmembrane region" description="Helical" evidence="13">
    <location>
        <begin position="109"/>
        <end position="127"/>
    </location>
</feature>
<keyword evidence="15" id="KW-1185">Reference proteome</keyword>
<accession>A0A1W7D338</accession>
<dbReference type="GO" id="GO:0006784">
    <property type="term" value="P:heme A biosynthetic process"/>
    <property type="evidence" value="ECO:0007669"/>
    <property type="project" value="InterPro"/>
</dbReference>
<evidence type="ECO:0000256" key="5">
    <source>
        <dbReference type="ARBA" id="ARBA00022989"/>
    </source>
</evidence>
<evidence type="ECO:0000256" key="3">
    <source>
        <dbReference type="ARBA" id="ARBA00022692"/>
    </source>
</evidence>
<keyword evidence="9 13" id="KW-0472">Membrane</keyword>
<dbReference type="GO" id="GO:0016020">
    <property type="term" value="C:membrane"/>
    <property type="evidence" value="ECO:0007669"/>
    <property type="project" value="UniProtKB-SubCell"/>
</dbReference>
<evidence type="ECO:0000256" key="1">
    <source>
        <dbReference type="ARBA" id="ARBA00004141"/>
    </source>
</evidence>
<feature type="transmembrane region" description="Helical" evidence="13">
    <location>
        <begin position="21"/>
        <end position="40"/>
    </location>
</feature>
<evidence type="ECO:0000256" key="7">
    <source>
        <dbReference type="ARBA" id="ARBA00023004"/>
    </source>
</evidence>
<keyword evidence="8" id="KW-0350">Heme biosynthesis</keyword>
<comment type="pathway">
    <text evidence="11">Porphyrin-containing compound metabolism.</text>
</comment>
<feature type="compositionally biased region" description="Basic and acidic residues" evidence="12">
    <location>
        <begin position="321"/>
        <end position="332"/>
    </location>
</feature>
<evidence type="ECO:0000313" key="14">
    <source>
        <dbReference type="EMBL" id="ARQ71367.1"/>
    </source>
</evidence>
<feature type="compositionally biased region" description="Pro residues" evidence="12">
    <location>
        <begin position="304"/>
        <end position="314"/>
    </location>
</feature>
<dbReference type="GO" id="GO:0046872">
    <property type="term" value="F:metal ion binding"/>
    <property type="evidence" value="ECO:0007669"/>
    <property type="project" value="UniProtKB-KW"/>
</dbReference>
<evidence type="ECO:0000256" key="10">
    <source>
        <dbReference type="ARBA" id="ARBA00023157"/>
    </source>
</evidence>
<comment type="subcellular location">
    <subcellularLocation>
        <location evidence="1">Membrane</location>
        <topology evidence="1">Multi-pass membrane protein</topology>
    </subcellularLocation>
</comment>
<evidence type="ECO:0000256" key="13">
    <source>
        <dbReference type="SAM" id="Phobius"/>
    </source>
</evidence>
<feature type="transmembrane region" description="Helical" evidence="13">
    <location>
        <begin position="253"/>
        <end position="270"/>
    </location>
</feature>
<keyword evidence="6" id="KW-0560">Oxidoreductase</keyword>
<feature type="region of interest" description="Disordered" evidence="12">
    <location>
        <begin position="302"/>
        <end position="332"/>
    </location>
</feature>
<keyword evidence="3 13" id="KW-0812">Transmembrane</keyword>
<feature type="transmembrane region" description="Helical" evidence="13">
    <location>
        <begin position="133"/>
        <end position="153"/>
    </location>
</feature>
<reference evidence="14 15" key="1">
    <citation type="submission" date="2017-05" db="EMBL/GenBank/DDBJ databases">
        <title>Complete genome sequence of Streptomyces sp. SCSIO 03032 revealed the diverse biosynthetic pathways for its bioactive secondary metabolites.</title>
        <authorList>
            <person name="Ma L."/>
            <person name="Zhu Y."/>
            <person name="Zhang W."/>
            <person name="Zhang G."/>
            <person name="Tian X."/>
            <person name="Zhang S."/>
            <person name="Zhang C."/>
        </authorList>
    </citation>
    <scope>NUCLEOTIDE SEQUENCE [LARGE SCALE GENOMIC DNA]</scope>
    <source>
        <strain evidence="14 15">SCSIO 03032</strain>
    </source>
</reference>
<evidence type="ECO:0000256" key="12">
    <source>
        <dbReference type="SAM" id="MobiDB-lite"/>
    </source>
</evidence>
<feature type="transmembrane region" description="Helical" evidence="13">
    <location>
        <begin position="276"/>
        <end position="296"/>
    </location>
</feature>
<dbReference type="PANTHER" id="PTHR35457:SF1">
    <property type="entry name" value="HEME A SYNTHASE"/>
    <property type="match status" value="1"/>
</dbReference>
<feature type="transmembrane region" description="Helical" evidence="13">
    <location>
        <begin position="78"/>
        <end position="97"/>
    </location>
</feature>
<name>A0A1W7D338_9ACTN</name>
<dbReference type="AlphaFoldDB" id="A0A1W7D338"/>
<evidence type="ECO:0000256" key="2">
    <source>
        <dbReference type="ARBA" id="ARBA00022475"/>
    </source>
</evidence>
<evidence type="ECO:0000256" key="8">
    <source>
        <dbReference type="ARBA" id="ARBA00023133"/>
    </source>
</evidence>
<dbReference type="InterPro" id="IPR050450">
    <property type="entry name" value="COX15/CtaA_HemeA_synthase"/>
</dbReference>
<dbReference type="EMBL" id="CP021121">
    <property type="protein sequence ID" value="ARQ71367.1"/>
    <property type="molecule type" value="Genomic_DNA"/>
</dbReference>
<dbReference type="PANTHER" id="PTHR35457">
    <property type="entry name" value="HEME A SYNTHASE"/>
    <property type="match status" value="1"/>
</dbReference>
<keyword evidence="10" id="KW-1015">Disulfide bond</keyword>
<sequence length="332" mass="35605">MRNPLAFIAGRWTPHPRTVRRAALTALVMSVCIVITGGAVRLTGSGLGCETWPKCSDDSLVATTEMGWHGLIEFGNRMLTYVVSAAVGWTIVAARAAKPRRRGLTRLGWAQFWVVAGNGILGGITVLTELNPFIVAAHFLAATALITAATVTWQRTREGDEAPRPLVGVPLRRAVFGLTALTAALIVVGTGVTGSGKHAGDSSDIERMPFDWETITRVHSALAWAVVLATAAIWFALRRTEAPHAVRARARDLFAVLMAQGVIGYTQYALDEPELLVGVHLFGSALVWIFTLRLLLATRDRGPAPAPVDTPSPRDPAQSRAAERRTEPAPAS</sequence>
<dbReference type="KEGG" id="smao:CAG99_23320"/>
<evidence type="ECO:0000256" key="9">
    <source>
        <dbReference type="ARBA" id="ARBA00023136"/>
    </source>
</evidence>
<dbReference type="Proteomes" id="UP000194218">
    <property type="component" value="Chromosome"/>
</dbReference>
<keyword evidence="5 13" id="KW-1133">Transmembrane helix</keyword>
<dbReference type="GO" id="GO:0016491">
    <property type="term" value="F:oxidoreductase activity"/>
    <property type="evidence" value="ECO:0007669"/>
    <property type="project" value="UniProtKB-KW"/>
</dbReference>
<gene>
    <name evidence="14" type="ORF">CAG99_23320</name>
</gene>
<dbReference type="Pfam" id="PF02628">
    <property type="entry name" value="COX15-CtaA"/>
    <property type="match status" value="2"/>
</dbReference>
<keyword evidence="2" id="KW-1003">Cell membrane</keyword>
<dbReference type="InterPro" id="IPR003780">
    <property type="entry name" value="COX15/CtaA_fam"/>
</dbReference>
<keyword evidence="7" id="KW-0408">Iron</keyword>
<dbReference type="OrthoDB" id="5241540at2"/>
<feature type="transmembrane region" description="Helical" evidence="13">
    <location>
        <begin position="174"/>
        <end position="194"/>
    </location>
</feature>
<feature type="transmembrane region" description="Helical" evidence="13">
    <location>
        <begin position="214"/>
        <end position="237"/>
    </location>
</feature>
<proteinExistence type="predicted"/>
<keyword evidence="4" id="KW-0479">Metal-binding</keyword>
<evidence type="ECO:0000256" key="4">
    <source>
        <dbReference type="ARBA" id="ARBA00022723"/>
    </source>
</evidence>